<dbReference type="InterPro" id="IPR006218">
    <property type="entry name" value="DAHP1/KDSA"/>
</dbReference>
<evidence type="ECO:0000313" key="5">
    <source>
        <dbReference type="EMBL" id="MEL4456895.1"/>
    </source>
</evidence>
<comment type="caution">
    <text evidence="5">The sequence shown here is derived from an EMBL/GenBank/DDBJ whole genome shotgun (WGS) entry which is preliminary data.</text>
</comment>
<feature type="coiled-coil region" evidence="3">
    <location>
        <begin position="265"/>
        <end position="292"/>
    </location>
</feature>
<sequence>MKNKNFRTWLDAMELSHPLVIAGPCSAESEEQVLEIAHELKNTDATVFRAGVWKPRTRPGSFEGNGAIALPWLKKVKEQTGLLTAIEIANAHHAKLALEFDIDVLWIGARTTVNPFAVQEIADAIQDTDKIVLVKNPINPDLDLWIGAIERLHKKGVKNLGAIHRGFSSFRKSNYRNIPSWQIPIDLKSKYPTLPIINDPSHICGNRTGIFDVSQTALDLKMDGLIIETHCHPDKAWSDAKQQIKPERLVEIMNQLKVRKPRFEQEESLSKLNALRNEINAKDEQLLETLSERMQIVENIGKAKKESNVAVLQNARWNEILDKVLEKGETQGLSKIFIERIFKAIHQESIDHQERIING</sequence>
<dbReference type="InterPro" id="IPR013785">
    <property type="entry name" value="Aldolase_TIM"/>
</dbReference>
<accession>A0ABU9L6I4</accession>
<dbReference type="Pfam" id="PF01817">
    <property type="entry name" value="CM_2"/>
    <property type="match status" value="1"/>
</dbReference>
<dbReference type="PANTHER" id="PTHR43018">
    <property type="entry name" value="PHOSPHO-2-DEHYDRO-3-DEOXYHEPTONATE ALDOLASE"/>
    <property type="match status" value="1"/>
</dbReference>
<dbReference type="InterPro" id="IPR036263">
    <property type="entry name" value="Chorismate_II_sf"/>
</dbReference>
<dbReference type="SUPFAM" id="SSF48600">
    <property type="entry name" value="Chorismate mutase II"/>
    <property type="match status" value="1"/>
</dbReference>
<evidence type="ECO:0000256" key="1">
    <source>
        <dbReference type="ARBA" id="ARBA00012404"/>
    </source>
</evidence>
<evidence type="ECO:0000256" key="3">
    <source>
        <dbReference type="SAM" id="Coils"/>
    </source>
</evidence>
<keyword evidence="2" id="KW-0808">Transferase</keyword>
<dbReference type="Pfam" id="PF00793">
    <property type="entry name" value="DAHP_synth_1"/>
    <property type="match status" value="1"/>
</dbReference>
<dbReference type="SUPFAM" id="SSF51569">
    <property type="entry name" value="Aldolase"/>
    <property type="match status" value="1"/>
</dbReference>
<dbReference type="RefSeq" id="WP_342161059.1">
    <property type="nucleotide sequence ID" value="NZ_JBCDNA010000003.1"/>
</dbReference>
<dbReference type="InterPro" id="IPR052899">
    <property type="entry name" value="Class-I_DAHP_synthase"/>
</dbReference>
<keyword evidence="3" id="KW-0175">Coiled coil</keyword>
<name>A0ABU9L6I4_9FLAO</name>
<evidence type="ECO:0000259" key="4">
    <source>
        <dbReference type="PROSITE" id="PS51168"/>
    </source>
</evidence>
<organism evidence="5 6">
    <name type="scientific">Lutimonas vermicola</name>
    <dbReference type="NCBI Taxonomy" id="414288"/>
    <lineage>
        <taxon>Bacteria</taxon>
        <taxon>Pseudomonadati</taxon>
        <taxon>Bacteroidota</taxon>
        <taxon>Flavobacteriia</taxon>
        <taxon>Flavobacteriales</taxon>
        <taxon>Flavobacteriaceae</taxon>
        <taxon>Lutimonas</taxon>
    </lineage>
</organism>
<dbReference type="PROSITE" id="PS51168">
    <property type="entry name" value="CHORISMATE_MUT_2"/>
    <property type="match status" value="1"/>
</dbReference>
<dbReference type="SMART" id="SM00830">
    <property type="entry name" value="CM_2"/>
    <property type="match status" value="1"/>
</dbReference>
<keyword evidence="6" id="KW-1185">Reference proteome</keyword>
<dbReference type="Gene3D" id="3.20.20.70">
    <property type="entry name" value="Aldolase class I"/>
    <property type="match status" value="1"/>
</dbReference>
<reference evidence="5 6" key="1">
    <citation type="submission" date="2024-04" db="EMBL/GenBank/DDBJ databases">
        <title>whole genome sequencing of Lutimonas vermicola strain IMCC1616.</title>
        <authorList>
            <person name="Bae S.S."/>
        </authorList>
    </citation>
    <scope>NUCLEOTIDE SEQUENCE [LARGE SCALE GENOMIC DNA]</scope>
    <source>
        <strain evidence="5 6">IMCC1616</strain>
    </source>
</reference>
<feature type="domain" description="Chorismate mutase" evidence="4">
    <location>
        <begin position="266"/>
        <end position="357"/>
    </location>
</feature>
<proteinExistence type="predicted"/>
<dbReference type="PANTHER" id="PTHR43018:SF1">
    <property type="entry name" value="PROTEIN AROA(G)"/>
    <property type="match status" value="1"/>
</dbReference>
<dbReference type="Proteomes" id="UP001474120">
    <property type="component" value="Unassembled WGS sequence"/>
</dbReference>
<evidence type="ECO:0000256" key="2">
    <source>
        <dbReference type="ARBA" id="ARBA00022679"/>
    </source>
</evidence>
<evidence type="ECO:0000313" key="6">
    <source>
        <dbReference type="Proteomes" id="UP001474120"/>
    </source>
</evidence>
<dbReference type="InterPro" id="IPR002701">
    <property type="entry name" value="CM_II_prokaryot"/>
</dbReference>
<dbReference type="EC" id="5.4.99.5" evidence="1"/>
<dbReference type="InterPro" id="IPR036979">
    <property type="entry name" value="CM_dom_sf"/>
</dbReference>
<protein>
    <recommendedName>
        <fullName evidence="1">chorismate mutase</fullName>
        <ecNumber evidence="1">5.4.99.5</ecNumber>
    </recommendedName>
</protein>
<gene>
    <name evidence="5" type="ORF">AABB81_13375</name>
</gene>
<dbReference type="EMBL" id="JBCDNA010000003">
    <property type="protein sequence ID" value="MEL4456895.1"/>
    <property type="molecule type" value="Genomic_DNA"/>
</dbReference>
<dbReference type="Gene3D" id="1.20.59.10">
    <property type="entry name" value="Chorismate mutase"/>
    <property type="match status" value="1"/>
</dbReference>